<feature type="region of interest" description="Disordered" evidence="1">
    <location>
        <begin position="119"/>
        <end position="157"/>
    </location>
</feature>
<dbReference type="InterPro" id="IPR006594">
    <property type="entry name" value="LisH"/>
</dbReference>
<name>A0A673KLS6_9TELE</name>
<feature type="region of interest" description="Disordered" evidence="1">
    <location>
        <begin position="60"/>
        <end position="104"/>
    </location>
</feature>
<keyword evidence="3" id="KW-1185">Reference proteome</keyword>
<dbReference type="Ensembl" id="ENSSRHT00000069217.1">
    <property type="protein sequence ID" value="ENSSRHP00000067381.1"/>
    <property type="gene ID" value="ENSSRHG00000033479.1"/>
</dbReference>
<dbReference type="PANTHER" id="PTHR23216">
    <property type="entry name" value="NUCLEOLAR AND COILED-BODY PHOSPHOPROTEIN 1"/>
    <property type="match status" value="1"/>
</dbReference>
<dbReference type="GO" id="GO:0005730">
    <property type="term" value="C:nucleolus"/>
    <property type="evidence" value="ECO:0007669"/>
    <property type="project" value="InterPro"/>
</dbReference>
<reference evidence="2" key="1">
    <citation type="submission" date="2025-08" db="UniProtKB">
        <authorList>
            <consortium name="Ensembl"/>
        </authorList>
    </citation>
    <scope>IDENTIFICATION</scope>
</reference>
<dbReference type="Proteomes" id="UP000472270">
    <property type="component" value="Unassembled WGS sequence"/>
</dbReference>
<accession>A0A673KLS6</accession>
<dbReference type="PANTHER" id="PTHR23216:SF1">
    <property type="entry name" value="NUCLEOLAR AND COILED-BODY PHOSPHOPROTEIN 1"/>
    <property type="match status" value="1"/>
</dbReference>
<dbReference type="InterPro" id="IPR039191">
    <property type="entry name" value="Nopp140-like"/>
</dbReference>
<organism evidence="2 3">
    <name type="scientific">Sinocyclocheilus rhinocerous</name>
    <dbReference type="NCBI Taxonomy" id="307959"/>
    <lineage>
        <taxon>Eukaryota</taxon>
        <taxon>Metazoa</taxon>
        <taxon>Chordata</taxon>
        <taxon>Craniata</taxon>
        <taxon>Vertebrata</taxon>
        <taxon>Euteleostomi</taxon>
        <taxon>Actinopterygii</taxon>
        <taxon>Neopterygii</taxon>
        <taxon>Teleostei</taxon>
        <taxon>Ostariophysi</taxon>
        <taxon>Cypriniformes</taxon>
        <taxon>Cyprinidae</taxon>
        <taxon>Cyprininae</taxon>
        <taxon>Sinocyclocheilus</taxon>
    </lineage>
</organism>
<feature type="compositionally biased region" description="Basic and acidic residues" evidence="1">
    <location>
        <begin position="143"/>
        <end position="157"/>
    </location>
</feature>
<protein>
    <submittedName>
        <fullName evidence="2">Uncharacterized protein</fullName>
    </submittedName>
</protein>
<proteinExistence type="predicted"/>
<feature type="compositionally biased region" description="Low complexity" evidence="1">
    <location>
        <begin position="87"/>
        <end position="100"/>
    </location>
</feature>
<reference evidence="2" key="2">
    <citation type="submission" date="2025-09" db="UniProtKB">
        <authorList>
            <consortium name="Ensembl"/>
        </authorList>
    </citation>
    <scope>IDENTIFICATION</scope>
</reference>
<evidence type="ECO:0000313" key="3">
    <source>
        <dbReference type="Proteomes" id="UP000472270"/>
    </source>
</evidence>
<evidence type="ECO:0000256" key="1">
    <source>
        <dbReference type="SAM" id="MobiDB-lite"/>
    </source>
</evidence>
<evidence type="ECO:0000313" key="2">
    <source>
        <dbReference type="Ensembl" id="ENSSRHP00000067381.1"/>
    </source>
</evidence>
<dbReference type="PROSITE" id="PS50896">
    <property type="entry name" value="LISH"/>
    <property type="match status" value="1"/>
</dbReference>
<dbReference type="AlphaFoldDB" id="A0A673KLS6"/>
<sequence length="157" mass="16963">MAQDGTVPNDLFQHVYSFLVENKFAKAAKEFLKKAKVKPQDQNEDSLLDIFNFWVKSPETKKRKAVTSGPSAVNGPSAKKAKRDAVSSSSEDSSSEEAAAPAKKVVQGTELFFCAKPAAVKPAAAARKKDTSSSSEESDSDEEPAKTPARGELKHEF</sequence>
<dbReference type="GO" id="GO:0005654">
    <property type="term" value="C:nucleoplasm"/>
    <property type="evidence" value="ECO:0007669"/>
    <property type="project" value="TreeGrafter"/>
</dbReference>